<proteinExistence type="inferred from homology"/>
<evidence type="ECO:0008006" key="7">
    <source>
        <dbReference type="Google" id="ProtNLM"/>
    </source>
</evidence>
<evidence type="ECO:0000256" key="3">
    <source>
        <dbReference type="ARBA" id="ARBA00023002"/>
    </source>
</evidence>
<gene>
    <name evidence="5" type="ORF">DFJ43DRAFT_997653</name>
</gene>
<dbReference type="GO" id="GO:0016616">
    <property type="term" value="F:oxidoreductase activity, acting on the CH-OH group of donors, NAD or NADP as acceptor"/>
    <property type="evidence" value="ECO:0007669"/>
    <property type="project" value="UniProtKB-ARBA"/>
</dbReference>
<dbReference type="PROSITE" id="PS00061">
    <property type="entry name" value="ADH_SHORT"/>
    <property type="match status" value="1"/>
</dbReference>
<dbReference type="Gene3D" id="3.40.50.720">
    <property type="entry name" value="NAD(P)-binding Rossmann-like Domain"/>
    <property type="match status" value="1"/>
</dbReference>
<dbReference type="InterPro" id="IPR002347">
    <property type="entry name" value="SDR_fam"/>
</dbReference>
<dbReference type="PRINTS" id="PR00081">
    <property type="entry name" value="GDHRDH"/>
</dbReference>
<dbReference type="InterPro" id="IPR020904">
    <property type="entry name" value="Sc_DH/Rdtase_CS"/>
</dbReference>
<reference evidence="5" key="2">
    <citation type="journal article" date="2023" name="Proc. Natl. Acad. Sci. U.S.A.">
        <title>A global phylogenomic analysis of the shiitake genus Lentinula.</title>
        <authorList>
            <person name="Sierra-Patev S."/>
            <person name="Min B."/>
            <person name="Naranjo-Ortiz M."/>
            <person name="Looney B."/>
            <person name="Konkel Z."/>
            <person name="Slot J.C."/>
            <person name="Sakamoto Y."/>
            <person name="Steenwyk J.L."/>
            <person name="Rokas A."/>
            <person name="Carro J."/>
            <person name="Camarero S."/>
            <person name="Ferreira P."/>
            <person name="Molpeceres G."/>
            <person name="Ruiz-Duenas F.J."/>
            <person name="Serrano A."/>
            <person name="Henrissat B."/>
            <person name="Drula E."/>
            <person name="Hughes K.W."/>
            <person name="Mata J.L."/>
            <person name="Ishikawa N.K."/>
            <person name="Vargas-Isla R."/>
            <person name="Ushijima S."/>
            <person name="Smith C.A."/>
            <person name="Donoghue J."/>
            <person name="Ahrendt S."/>
            <person name="Andreopoulos W."/>
            <person name="He G."/>
            <person name="LaButti K."/>
            <person name="Lipzen A."/>
            <person name="Ng V."/>
            <person name="Riley R."/>
            <person name="Sandor L."/>
            <person name="Barry K."/>
            <person name="Martinez A.T."/>
            <person name="Xiao Y."/>
            <person name="Gibbons J.G."/>
            <person name="Terashima K."/>
            <person name="Grigoriev I.V."/>
            <person name="Hibbett D."/>
        </authorList>
    </citation>
    <scope>NUCLEOTIDE SEQUENCE</scope>
    <source>
        <strain evidence="5">ET3784</strain>
    </source>
</reference>
<dbReference type="PANTHER" id="PTHR43008">
    <property type="entry name" value="BENZIL REDUCTASE"/>
    <property type="match status" value="1"/>
</dbReference>
<evidence type="ECO:0000256" key="4">
    <source>
        <dbReference type="RuleBase" id="RU000363"/>
    </source>
</evidence>
<name>A0AA38JHR9_9AGAR</name>
<accession>A0AA38JHR9</accession>
<keyword evidence="2" id="KW-0521">NADP</keyword>
<evidence type="ECO:0000256" key="1">
    <source>
        <dbReference type="ARBA" id="ARBA00006484"/>
    </source>
</evidence>
<dbReference type="EMBL" id="JANVFO010000025">
    <property type="protein sequence ID" value="KAJ3732357.1"/>
    <property type="molecule type" value="Genomic_DNA"/>
</dbReference>
<evidence type="ECO:0000313" key="6">
    <source>
        <dbReference type="Proteomes" id="UP001176059"/>
    </source>
</evidence>
<dbReference type="GO" id="GO:0050664">
    <property type="term" value="F:oxidoreductase activity, acting on NAD(P)H, oxygen as acceptor"/>
    <property type="evidence" value="ECO:0007669"/>
    <property type="project" value="TreeGrafter"/>
</dbReference>
<dbReference type="CDD" id="cd05233">
    <property type="entry name" value="SDR_c"/>
    <property type="match status" value="1"/>
</dbReference>
<organism evidence="5 6">
    <name type="scientific">Lentinula guzmanii</name>
    <dbReference type="NCBI Taxonomy" id="2804957"/>
    <lineage>
        <taxon>Eukaryota</taxon>
        <taxon>Fungi</taxon>
        <taxon>Dikarya</taxon>
        <taxon>Basidiomycota</taxon>
        <taxon>Agaricomycotina</taxon>
        <taxon>Agaricomycetes</taxon>
        <taxon>Agaricomycetidae</taxon>
        <taxon>Agaricales</taxon>
        <taxon>Marasmiineae</taxon>
        <taxon>Omphalotaceae</taxon>
        <taxon>Lentinula</taxon>
    </lineage>
</organism>
<protein>
    <recommendedName>
        <fullName evidence="7">NAD(P)-binding protein</fullName>
    </recommendedName>
</protein>
<dbReference type="Proteomes" id="UP001176059">
    <property type="component" value="Unassembled WGS sequence"/>
</dbReference>
<dbReference type="AlphaFoldDB" id="A0AA38JHR9"/>
<dbReference type="PANTHER" id="PTHR43008:SF7">
    <property type="entry name" value="SHORT CHAIN DEHYDROGENASE_REDUCTASE (AFU_ORTHOLOGUE AFUA_2G00830)"/>
    <property type="match status" value="1"/>
</dbReference>
<sequence>MLERPVISNHTSRNGSPLRPAFSSTASLFKPDSAGLGDDVHPIIHEGRVAVITGAASGIGRAAALELAKLKLKIAIADVDEARLLKVGKDVAAIVGDANVLVVPTDVSKLDQVVHLKEKVFELWGESQYLVACNVKTIFLISQCISNSPIMILIFVQVAVLMNNAGIGLTGTSWDGINNWKTIFDVNLFGILNVQQTFVPSMLHQENQGMIINTGSKQGITNPPGNAAYNASKAAVKSLTESLAHELREKPNSNVTAHLFIPGWTYTNLTGAFTHAEKPAGAWTAEETVLYMLDKVRAGDFYVLVPDNETRRELDELRIMWAAGDIAEGRPALSRWHKDYKALFEEYVRDGMAGVGAGSERSF</sequence>
<evidence type="ECO:0000256" key="2">
    <source>
        <dbReference type="ARBA" id="ARBA00022857"/>
    </source>
</evidence>
<keyword evidence="3" id="KW-0560">Oxidoreductase</keyword>
<dbReference type="PRINTS" id="PR00080">
    <property type="entry name" value="SDRFAMILY"/>
</dbReference>
<evidence type="ECO:0000313" key="5">
    <source>
        <dbReference type="EMBL" id="KAJ3732357.1"/>
    </source>
</evidence>
<dbReference type="SUPFAM" id="SSF51735">
    <property type="entry name" value="NAD(P)-binding Rossmann-fold domains"/>
    <property type="match status" value="1"/>
</dbReference>
<dbReference type="Pfam" id="PF00106">
    <property type="entry name" value="adh_short"/>
    <property type="match status" value="2"/>
</dbReference>
<reference evidence="5" key="1">
    <citation type="submission" date="2022-08" db="EMBL/GenBank/DDBJ databases">
        <authorList>
            <consortium name="DOE Joint Genome Institute"/>
            <person name="Min B."/>
            <person name="Sierra-Patev S."/>
            <person name="Naranjo-Ortiz M."/>
            <person name="Looney B."/>
            <person name="Konkel Z."/>
            <person name="Slot J.C."/>
            <person name="Sakamoto Y."/>
            <person name="Steenwyk J.L."/>
            <person name="Rokas A."/>
            <person name="Carro J."/>
            <person name="Camarero S."/>
            <person name="Ferreira P."/>
            <person name="Molpeceres G."/>
            <person name="Ruiz-duenas F.J."/>
            <person name="Serrano A."/>
            <person name="Henrissat B."/>
            <person name="Drula E."/>
            <person name="Hughes K.W."/>
            <person name="Mata J.L."/>
            <person name="Ishikawa N.K."/>
            <person name="Vargas-Isla R."/>
            <person name="Ushijima S."/>
            <person name="Smith C.A."/>
            <person name="Ahrendt S."/>
            <person name="Andreopoulos W."/>
            <person name="He G."/>
            <person name="LaButti K."/>
            <person name="Lipzen A."/>
            <person name="Ng V."/>
            <person name="Riley R."/>
            <person name="Sandor L."/>
            <person name="Barry K."/>
            <person name="Martinez A.T."/>
            <person name="Xiao Y."/>
            <person name="Gibbons J.G."/>
            <person name="Terashima K."/>
            <person name="Hibbett D.S."/>
            <person name="Grigoriev I.V."/>
        </authorList>
    </citation>
    <scope>NUCLEOTIDE SEQUENCE</scope>
    <source>
        <strain evidence="5">ET3784</strain>
    </source>
</reference>
<dbReference type="InterPro" id="IPR036291">
    <property type="entry name" value="NAD(P)-bd_dom_sf"/>
</dbReference>
<comment type="caution">
    <text evidence="5">The sequence shown here is derived from an EMBL/GenBank/DDBJ whole genome shotgun (WGS) entry which is preliminary data.</text>
</comment>
<keyword evidence="6" id="KW-1185">Reference proteome</keyword>
<comment type="similarity">
    <text evidence="1 4">Belongs to the short-chain dehydrogenases/reductases (SDR) family.</text>
</comment>